<dbReference type="AlphaFoldDB" id="A0A348HBM6"/>
<dbReference type="EMBL" id="AP018933">
    <property type="protein sequence ID" value="BBG29028.1"/>
    <property type="molecule type" value="Genomic_DNA"/>
</dbReference>
<organism evidence="1 2">
    <name type="scientific">Zymobacter palmae</name>
    <dbReference type="NCBI Taxonomy" id="33074"/>
    <lineage>
        <taxon>Bacteria</taxon>
        <taxon>Pseudomonadati</taxon>
        <taxon>Pseudomonadota</taxon>
        <taxon>Gammaproteobacteria</taxon>
        <taxon>Oceanospirillales</taxon>
        <taxon>Halomonadaceae</taxon>
        <taxon>Zymobacter group</taxon>
        <taxon>Zymobacter</taxon>
    </lineage>
</organism>
<keyword evidence="2" id="KW-1185">Reference proteome</keyword>
<dbReference type="Proteomes" id="UP000267342">
    <property type="component" value="Chromosome"/>
</dbReference>
<reference evidence="1 2" key="1">
    <citation type="submission" date="2018-09" db="EMBL/GenBank/DDBJ databases">
        <title>Zymobacter palmae IAM14233 (=T109) whole genome analysis.</title>
        <authorList>
            <person name="Yanase H."/>
        </authorList>
    </citation>
    <scope>NUCLEOTIDE SEQUENCE [LARGE SCALE GENOMIC DNA]</scope>
    <source>
        <strain evidence="1 2">IAM14233</strain>
    </source>
</reference>
<gene>
    <name evidence="1" type="ORF">ZBT109_0230</name>
</gene>
<accession>A0A348HBM6</accession>
<name>A0A348HBM6_9GAMM</name>
<evidence type="ECO:0000313" key="2">
    <source>
        <dbReference type="Proteomes" id="UP000267342"/>
    </source>
</evidence>
<dbReference type="KEGG" id="zpl:ZBT109_0230"/>
<protein>
    <submittedName>
        <fullName evidence="1">Uncharacterized protein</fullName>
    </submittedName>
</protein>
<sequence length="51" mass="5585">MIRNAKAPIELAVQRDLGPVRETIPAAGARKAADALNRVCHDALRYGSWKL</sequence>
<evidence type="ECO:0000313" key="1">
    <source>
        <dbReference type="EMBL" id="BBG29028.1"/>
    </source>
</evidence>
<proteinExistence type="predicted"/>